<evidence type="ECO:0000313" key="2">
    <source>
        <dbReference type="Proteomes" id="UP000270924"/>
    </source>
</evidence>
<dbReference type="AlphaFoldDB" id="A0A3P7DP12"/>
<dbReference type="Proteomes" id="UP000270924">
    <property type="component" value="Unassembled WGS sequence"/>
</dbReference>
<gene>
    <name evidence="1" type="ORF">WBA_LOCUS4569</name>
</gene>
<protein>
    <submittedName>
        <fullName evidence="1">Uncharacterized protein</fullName>
    </submittedName>
</protein>
<proteinExistence type="predicted"/>
<evidence type="ECO:0000313" key="1">
    <source>
        <dbReference type="EMBL" id="VDM11183.1"/>
    </source>
</evidence>
<keyword evidence="2" id="KW-1185">Reference proteome</keyword>
<name>A0A3P7DP12_WUCBA</name>
<sequence length="163" mass="18836">MFNHKDEINRLPREIECYNCRCNSITLSLSCSALNNSSLTQWETENLLPPAFSSTKISDQFLLDDKTQRTYTSNINIRSLIPINNSTSLMSSNDKGTIKRQQANFVQLLAAQEFTLLRNKLRNEQNSKISIKLHKNHPKIMDEKFVKEKLANHNNKLVKNELN</sequence>
<reference evidence="1 2" key="1">
    <citation type="submission" date="2018-11" db="EMBL/GenBank/DDBJ databases">
        <authorList>
            <consortium name="Pathogen Informatics"/>
        </authorList>
    </citation>
    <scope>NUCLEOTIDE SEQUENCE [LARGE SCALE GENOMIC DNA]</scope>
</reference>
<accession>A0A3P7DP12</accession>
<dbReference type="InParanoid" id="A0A3P7DP12"/>
<organism evidence="1 2">
    <name type="scientific">Wuchereria bancrofti</name>
    <dbReference type="NCBI Taxonomy" id="6293"/>
    <lineage>
        <taxon>Eukaryota</taxon>
        <taxon>Metazoa</taxon>
        <taxon>Ecdysozoa</taxon>
        <taxon>Nematoda</taxon>
        <taxon>Chromadorea</taxon>
        <taxon>Rhabditida</taxon>
        <taxon>Spirurina</taxon>
        <taxon>Spiruromorpha</taxon>
        <taxon>Filarioidea</taxon>
        <taxon>Onchocercidae</taxon>
        <taxon>Wuchereria</taxon>
    </lineage>
</organism>
<dbReference type="EMBL" id="UYWW01001934">
    <property type="protein sequence ID" value="VDM11183.1"/>
    <property type="molecule type" value="Genomic_DNA"/>
</dbReference>